<dbReference type="AlphaFoldDB" id="A0A9P6X7N9"/>
<gene>
    <name evidence="2" type="ORF">G6F64_007123</name>
</gene>
<organism evidence="2 3">
    <name type="scientific">Rhizopus oryzae</name>
    <name type="common">Mucormycosis agent</name>
    <name type="synonym">Rhizopus arrhizus var. delemar</name>
    <dbReference type="NCBI Taxonomy" id="64495"/>
    <lineage>
        <taxon>Eukaryota</taxon>
        <taxon>Fungi</taxon>
        <taxon>Fungi incertae sedis</taxon>
        <taxon>Mucoromycota</taxon>
        <taxon>Mucoromycotina</taxon>
        <taxon>Mucoromycetes</taxon>
        <taxon>Mucorales</taxon>
        <taxon>Mucorineae</taxon>
        <taxon>Rhizopodaceae</taxon>
        <taxon>Rhizopus</taxon>
    </lineage>
</organism>
<dbReference type="Proteomes" id="UP000716291">
    <property type="component" value="Unassembled WGS sequence"/>
</dbReference>
<protein>
    <submittedName>
        <fullName evidence="2">Uncharacterized protein</fullName>
    </submittedName>
</protein>
<evidence type="ECO:0000313" key="3">
    <source>
        <dbReference type="Proteomes" id="UP000716291"/>
    </source>
</evidence>
<feature type="compositionally biased region" description="Polar residues" evidence="1">
    <location>
        <begin position="49"/>
        <end position="64"/>
    </location>
</feature>
<accession>A0A9P6X7N9</accession>
<feature type="compositionally biased region" description="Polar residues" evidence="1">
    <location>
        <begin position="24"/>
        <end position="35"/>
    </location>
</feature>
<comment type="caution">
    <text evidence="2">The sequence shown here is derived from an EMBL/GenBank/DDBJ whole genome shotgun (WGS) entry which is preliminary data.</text>
</comment>
<keyword evidence="3" id="KW-1185">Reference proteome</keyword>
<dbReference type="EMBL" id="JAANQT010001017">
    <property type="protein sequence ID" value="KAG1307040.1"/>
    <property type="molecule type" value="Genomic_DNA"/>
</dbReference>
<evidence type="ECO:0000256" key="1">
    <source>
        <dbReference type="SAM" id="MobiDB-lite"/>
    </source>
</evidence>
<name>A0A9P6X7N9_RHIOR</name>
<feature type="region of interest" description="Disordered" evidence="1">
    <location>
        <begin position="19"/>
        <end position="108"/>
    </location>
</feature>
<evidence type="ECO:0000313" key="2">
    <source>
        <dbReference type="EMBL" id="KAG1307040.1"/>
    </source>
</evidence>
<sequence>METITNRCLCCDTQSLTEEILKSSPRSNDRSSGYSPTAMAEESDVLESSLATDSAGYTTNQTTEDPSDSSSDSILAQSILVSNDFENETSRQSDDYEDQQEVSPSHLEIINKKKCTNLV</sequence>
<reference evidence="2" key="1">
    <citation type="journal article" date="2020" name="Microb. Genom.">
        <title>Genetic diversity of clinical and environmental Mucorales isolates obtained from an investigation of mucormycosis cases among solid organ transplant recipients.</title>
        <authorList>
            <person name="Nguyen M.H."/>
            <person name="Kaul D."/>
            <person name="Muto C."/>
            <person name="Cheng S.J."/>
            <person name="Richter R.A."/>
            <person name="Bruno V.M."/>
            <person name="Liu G."/>
            <person name="Beyhan S."/>
            <person name="Sundermann A.J."/>
            <person name="Mounaud S."/>
            <person name="Pasculle A.W."/>
            <person name="Nierman W.C."/>
            <person name="Driscoll E."/>
            <person name="Cumbie R."/>
            <person name="Clancy C.J."/>
            <person name="Dupont C.L."/>
        </authorList>
    </citation>
    <scope>NUCLEOTIDE SEQUENCE</scope>
    <source>
        <strain evidence="2">GL11</strain>
    </source>
</reference>
<proteinExistence type="predicted"/>